<dbReference type="AlphaFoldDB" id="A0A9X3DTB0"/>
<comment type="caution">
    <text evidence="1">The sequence shown here is derived from an EMBL/GenBank/DDBJ whole genome shotgun (WGS) entry which is preliminary data.</text>
</comment>
<dbReference type="RefSeq" id="WP_266130348.1">
    <property type="nucleotide sequence ID" value="NZ_JAPKMY010000004.1"/>
</dbReference>
<sequence length="325" mass="39180">MTYQSPDLTTAPRLENDINEFYREVRFSKSAEGVKYDDYLKQIQHRWQSIFLVYINDWNFLLQLRLRNYEFSFWLNCFHKAYLHTLVEAKLSDVFFQPSKSHNEKWLIQNILRILQNLFQTTGFHEHMNQQNERYQKRIDSIREAYCATSELSVGAIDHKFYLSYLEGSELVFDISELTKTYHSFEKRLKQQLWYNTQVIFTFYDVVRNTKLNRYMIRFYITIHNTFGSEHINYELWIAQLWSEETSRMGILLNKFQLENRETSEFIINDVNTDEIFHWVEPNDPLENLDHLPSAVTITSKQMEKLCVYPCGFKTFNGKKAAFFK</sequence>
<reference evidence="1" key="1">
    <citation type="submission" date="2022-11" db="EMBL/GenBank/DDBJ databases">
        <title>Biodiversity and phylogenetic relationships of bacteria.</title>
        <authorList>
            <person name="Machado R.A.R."/>
            <person name="Bhat A."/>
            <person name="Loulou A."/>
            <person name="Kallel S."/>
        </authorList>
    </citation>
    <scope>NUCLEOTIDE SEQUENCE</scope>
    <source>
        <strain evidence="1">A-IN1</strain>
    </source>
</reference>
<evidence type="ECO:0000313" key="1">
    <source>
        <dbReference type="EMBL" id="MCX5468124.1"/>
    </source>
</evidence>
<evidence type="ECO:0000313" key="2">
    <source>
        <dbReference type="Proteomes" id="UP001146019"/>
    </source>
</evidence>
<proteinExistence type="predicted"/>
<dbReference type="Proteomes" id="UP001146019">
    <property type="component" value="Unassembled WGS sequence"/>
</dbReference>
<protein>
    <submittedName>
        <fullName evidence="1">Uncharacterized protein</fullName>
    </submittedName>
</protein>
<name>A0A9X3DTB0_9GAMM</name>
<organism evidence="1 2">
    <name type="scientific">Acinetobacter nematophilus</name>
    <dbReference type="NCBI Taxonomy" id="2994642"/>
    <lineage>
        <taxon>Bacteria</taxon>
        <taxon>Pseudomonadati</taxon>
        <taxon>Pseudomonadota</taxon>
        <taxon>Gammaproteobacteria</taxon>
        <taxon>Moraxellales</taxon>
        <taxon>Moraxellaceae</taxon>
        <taxon>Acinetobacter</taxon>
    </lineage>
</organism>
<dbReference type="EMBL" id="JAPKMY010000004">
    <property type="protein sequence ID" value="MCX5468124.1"/>
    <property type="molecule type" value="Genomic_DNA"/>
</dbReference>
<keyword evidence="2" id="KW-1185">Reference proteome</keyword>
<gene>
    <name evidence="1" type="ORF">OSH00_10235</name>
</gene>
<accession>A0A9X3DTB0</accession>